<name>A0AAN3DA40_BACO1</name>
<dbReference type="EMBL" id="AAXF02000046">
    <property type="protein sequence ID" value="EDO12333.1"/>
    <property type="molecule type" value="Genomic_DNA"/>
</dbReference>
<organism evidence="1 2">
    <name type="scientific">Bacteroides ovatus (strain ATCC 8483 / DSM 1896 / JCM 5824 / BCRC 10623 / CCUG 4943 / NCTC 11153)</name>
    <dbReference type="NCBI Taxonomy" id="411476"/>
    <lineage>
        <taxon>Bacteria</taxon>
        <taxon>Pseudomonadati</taxon>
        <taxon>Bacteroidota</taxon>
        <taxon>Bacteroidia</taxon>
        <taxon>Bacteroidales</taxon>
        <taxon>Bacteroidaceae</taxon>
        <taxon>Bacteroides</taxon>
    </lineage>
</organism>
<dbReference type="Proteomes" id="UP000005475">
    <property type="component" value="Unassembled WGS sequence"/>
</dbReference>
<reference evidence="2" key="2">
    <citation type="submission" date="2007-04" db="EMBL/GenBank/DDBJ databases">
        <title>Draft genome sequence of Bacteroides ovatus (ATCC 8483).</title>
        <authorList>
            <person name="Sudarsanam P."/>
            <person name="Ley R."/>
            <person name="Guruge J."/>
            <person name="Turnbaugh P.J."/>
            <person name="Mahowald M."/>
            <person name="Liep D."/>
            <person name="Gordon J."/>
        </authorList>
    </citation>
    <scope>NUCLEOTIDE SEQUENCE [LARGE SCALE GENOMIC DNA]</scope>
    <source>
        <strain evidence="2">ATCC 8483 / DSM 1896 / JCM 5824 / BCRC 10623 / CCUG 4943 / NCTC 11153</strain>
    </source>
</reference>
<comment type="caution">
    <text evidence="1">The sequence shown here is derived from an EMBL/GenBank/DDBJ whole genome shotgun (WGS) entry which is preliminary data.</text>
</comment>
<reference evidence="1 2" key="1">
    <citation type="submission" date="2007-03" db="EMBL/GenBank/DDBJ databases">
        <authorList>
            <person name="Fulton L."/>
            <person name="Clifton S."/>
            <person name="Fulton B."/>
            <person name="Xu J."/>
            <person name="Minx P."/>
            <person name="Pepin K.H."/>
            <person name="Johnson M."/>
            <person name="Thiruvilangam P."/>
            <person name="Bhonagiri V."/>
            <person name="Nash W.E."/>
            <person name="Mardis E.R."/>
            <person name="Wilson R.K."/>
        </authorList>
    </citation>
    <scope>NUCLEOTIDE SEQUENCE [LARGE SCALE GENOMIC DNA]</scope>
    <source>
        <strain evidence="2">ATCC 8483 / DSM 1896 / JCM 5824 / BCRC 10623 / CCUG 4943 / NCTC 11153</strain>
    </source>
</reference>
<evidence type="ECO:0000313" key="1">
    <source>
        <dbReference type="EMBL" id="EDO12333.1"/>
    </source>
</evidence>
<evidence type="ECO:0008006" key="3">
    <source>
        <dbReference type="Google" id="ProtNLM"/>
    </source>
</evidence>
<dbReference type="AlphaFoldDB" id="A0AAN3DA40"/>
<protein>
    <recommendedName>
        <fullName evidence="3">Transposase</fullName>
    </recommendedName>
</protein>
<accession>A0AAN3DA40</accession>
<evidence type="ECO:0000313" key="2">
    <source>
        <dbReference type="Proteomes" id="UP000005475"/>
    </source>
</evidence>
<proteinExistence type="predicted"/>
<sequence>MLWQKVVEMTKAYKIWAKRCIVEPYPKQKKRNKNVFYTHNFLTLLL</sequence>
<gene>
    <name evidence="1" type="ORF">BACOVA_01831</name>
</gene>